<keyword evidence="2" id="KW-0012">Acyltransferase</keyword>
<proteinExistence type="predicted"/>
<dbReference type="PANTHER" id="PTHR42919:SF8">
    <property type="entry name" value="N-ALPHA-ACETYLTRANSFERASE 50"/>
    <property type="match status" value="1"/>
</dbReference>
<dbReference type="KEGG" id="mana:MAMMFC1_01828"/>
<dbReference type="SUPFAM" id="SSF55729">
    <property type="entry name" value="Acyl-CoA N-acyltransferases (Nat)"/>
    <property type="match status" value="1"/>
</dbReference>
<dbReference type="InterPro" id="IPR000182">
    <property type="entry name" value="GNAT_dom"/>
</dbReference>
<dbReference type="Pfam" id="PF00583">
    <property type="entry name" value="Acetyltransf_1"/>
    <property type="match status" value="1"/>
</dbReference>
<reference evidence="4 5" key="1">
    <citation type="journal article" date="2018" name="Int. J. Syst. Evol. Microbiol.">
        <title>Methylomusa anaerophila gen. nov., sp. nov., an anaerobic methanol-utilizing bacterium isolated from a microbial fuel cell.</title>
        <authorList>
            <person name="Amano N."/>
            <person name="Yamamuro A."/>
            <person name="Miyahara M."/>
            <person name="Kouzuma A."/>
            <person name="Abe T."/>
            <person name="Watanabe K."/>
        </authorList>
    </citation>
    <scope>NUCLEOTIDE SEQUENCE [LARGE SCALE GENOMIC DNA]</scope>
    <source>
        <strain evidence="4 5">MMFC1</strain>
    </source>
</reference>
<dbReference type="InterPro" id="IPR051556">
    <property type="entry name" value="N-term/lysine_N-AcTrnsfr"/>
</dbReference>
<evidence type="ECO:0000259" key="3">
    <source>
        <dbReference type="PROSITE" id="PS51186"/>
    </source>
</evidence>
<dbReference type="Proteomes" id="UP000276437">
    <property type="component" value="Chromosome"/>
</dbReference>
<evidence type="ECO:0000256" key="2">
    <source>
        <dbReference type="ARBA" id="ARBA00023315"/>
    </source>
</evidence>
<dbReference type="AlphaFoldDB" id="A0A348AJA9"/>
<dbReference type="RefSeq" id="WP_232035745.1">
    <property type="nucleotide sequence ID" value="NZ_AP018449.1"/>
</dbReference>
<sequence>MVEMIVMVELVDKNDIELIPQLVKLEAEAFGQGGLNEWHLVPIIRHGRVYISKKGEKVVGSVQYILDWDNPQKAYMIGVSVSPEYRGRGIGTELLKETFKALSRENIAEVELTVAPDNLAAIKVYERKLKFVVTEYRKNEYGNHQDRLVMNLSLA</sequence>
<dbReference type="InterPro" id="IPR016181">
    <property type="entry name" value="Acyl_CoA_acyltransferase"/>
</dbReference>
<dbReference type="GO" id="GO:0016747">
    <property type="term" value="F:acyltransferase activity, transferring groups other than amino-acyl groups"/>
    <property type="evidence" value="ECO:0007669"/>
    <property type="project" value="InterPro"/>
</dbReference>
<dbReference type="Gene3D" id="3.40.630.30">
    <property type="match status" value="1"/>
</dbReference>
<evidence type="ECO:0000313" key="5">
    <source>
        <dbReference type="Proteomes" id="UP000276437"/>
    </source>
</evidence>
<dbReference type="PROSITE" id="PS51186">
    <property type="entry name" value="GNAT"/>
    <property type="match status" value="1"/>
</dbReference>
<accession>A0A348AJA9</accession>
<evidence type="ECO:0000256" key="1">
    <source>
        <dbReference type="ARBA" id="ARBA00022679"/>
    </source>
</evidence>
<keyword evidence="1 4" id="KW-0808">Transferase</keyword>
<name>A0A348AJA9_9FIRM</name>
<organism evidence="4 5">
    <name type="scientific">Methylomusa anaerophila</name>
    <dbReference type="NCBI Taxonomy" id="1930071"/>
    <lineage>
        <taxon>Bacteria</taxon>
        <taxon>Bacillati</taxon>
        <taxon>Bacillota</taxon>
        <taxon>Negativicutes</taxon>
        <taxon>Selenomonadales</taxon>
        <taxon>Sporomusaceae</taxon>
        <taxon>Methylomusa</taxon>
    </lineage>
</organism>
<feature type="domain" description="N-acetyltransferase" evidence="3">
    <location>
        <begin position="8"/>
        <end position="155"/>
    </location>
</feature>
<keyword evidence="5" id="KW-1185">Reference proteome</keyword>
<dbReference type="CDD" id="cd04301">
    <property type="entry name" value="NAT_SF"/>
    <property type="match status" value="1"/>
</dbReference>
<protein>
    <submittedName>
        <fullName evidence="4">Ribosomal-protein-alanine N-acetyltransferase</fullName>
    </submittedName>
</protein>
<gene>
    <name evidence="4" type="ORF">MAMMFC1_01828</name>
</gene>
<dbReference type="EMBL" id="AP018449">
    <property type="protein sequence ID" value="BBB91157.1"/>
    <property type="molecule type" value="Genomic_DNA"/>
</dbReference>
<evidence type="ECO:0000313" key="4">
    <source>
        <dbReference type="EMBL" id="BBB91157.1"/>
    </source>
</evidence>
<dbReference type="PANTHER" id="PTHR42919">
    <property type="entry name" value="N-ALPHA-ACETYLTRANSFERASE"/>
    <property type="match status" value="1"/>
</dbReference>